<dbReference type="PROSITE" id="PS51733">
    <property type="entry name" value="BPL_LPL_CATALYTIC"/>
    <property type="match status" value="1"/>
</dbReference>
<dbReference type="UniPathway" id="UPA00537">
    <property type="reaction ID" value="UER00594"/>
</dbReference>
<evidence type="ECO:0000256" key="1">
    <source>
        <dbReference type="ARBA" id="ARBA00005085"/>
    </source>
</evidence>
<comment type="catalytic activity">
    <reaction evidence="7">
        <text>L-lysyl-[lipoyl-carrier protein] + (R)-lipoate + ATP = N(6)-[(R)-lipoyl]-L-lysyl-[lipoyl-carrier protein] + AMP + diphosphate + H(+)</text>
        <dbReference type="Rhea" id="RHEA:49288"/>
        <dbReference type="Rhea" id="RHEA-COMP:10500"/>
        <dbReference type="Rhea" id="RHEA-COMP:10502"/>
        <dbReference type="ChEBI" id="CHEBI:15378"/>
        <dbReference type="ChEBI" id="CHEBI:29969"/>
        <dbReference type="ChEBI" id="CHEBI:30616"/>
        <dbReference type="ChEBI" id="CHEBI:33019"/>
        <dbReference type="ChEBI" id="CHEBI:83088"/>
        <dbReference type="ChEBI" id="CHEBI:83099"/>
        <dbReference type="ChEBI" id="CHEBI:456215"/>
        <dbReference type="EC" id="6.3.1.20"/>
    </reaction>
</comment>
<dbReference type="PANTHER" id="PTHR12561">
    <property type="entry name" value="LIPOATE-PROTEIN LIGASE"/>
    <property type="match status" value="1"/>
</dbReference>
<dbReference type="GO" id="GO:0005524">
    <property type="term" value="F:ATP binding"/>
    <property type="evidence" value="ECO:0007669"/>
    <property type="project" value="UniProtKB-KW"/>
</dbReference>
<dbReference type="GO" id="GO:0017118">
    <property type="term" value="F:lipoyltransferase activity"/>
    <property type="evidence" value="ECO:0007669"/>
    <property type="project" value="TreeGrafter"/>
</dbReference>
<dbReference type="SUPFAM" id="SSF82649">
    <property type="entry name" value="SufE/NifU"/>
    <property type="match status" value="1"/>
</dbReference>
<keyword evidence="6" id="KW-0067">ATP-binding</keyword>
<protein>
    <recommendedName>
        <fullName evidence="3">lipoate--protein ligase</fullName>
        <ecNumber evidence="3">6.3.1.20</ecNumber>
    </recommendedName>
</protein>
<keyword evidence="10" id="KW-1185">Reference proteome</keyword>
<comment type="pathway">
    <text evidence="2">Protein modification; protein lipoylation via exogenous pathway; protein N(6)-(lipoyl)lysine from lipoate: step 1/2.</text>
</comment>
<dbReference type="Gene3D" id="3.30.930.10">
    <property type="entry name" value="Bira Bifunctional Protein, Domain 2"/>
    <property type="match status" value="1"/>
</dbReference>
<proteinExistence type="predicted"/>
<accession>A0A0R1GVA7</accession>
<gene>
    <name evidence="9" type="ORF">FC62_GL001016</name>
</gene>
<evidence type="ECO:0000256" key="3">
    <source>
        <dbReference type="ARBA" id="ARBA00012367"/>
    </source>
</evidence>
<dbReference type="InterPro" id="IPR004562">
    <property type="entry name" value="LipoylTrfase_LipoateP_Ligase"/>
</dbReference>
<keyword evidence="4 9" id="KW-0436">Ligase</keyword>
<evidence type="ECO:0000256" key="6">
    <source>
        <dbReference type="ARBA" id="ARBA00022840"/>
    </source>
</evidence>
<dbReference type="EMBL" id="AZCV01000002">
    <property type="protein sequence ID" value="KRK38236.1"/>
    <property type="molecule type" value="Genomic_DNA"/>
</dbReference>
<evidence type="ECO:0000256" key="5">
    <source>
        <dbReference type="ARBA" id="ARBA00022741"/>
    </source>
</evidence>
<dbReference type="GO" id="GO:0009249">
    <property type="term" value="P:protein lipoylation"/>
    <property type="evidence" value="ECO:0007669"/>
    <property type="project" value="InterPro"/>
</dbReference>
<evidence type="ECO:0000256" key="7">
    <source>
        <dbReference type="ARBA" id="ARBA00048037"/>
    </source>
</evidence>
<comment type="pathway">
    <text evidence="1">Protein modification; protein lipoylation via exogenous pathway; protein N(6)-(lipoyl)lysine from lipoate: step 2/2.</text>
</comment>
<dbReference type="InterPro" id="IPR045864">
    <property type="entry name" value="aa-tRNA-synth_II/BPL/LPL"/>
</dbReference>
<dbReference type="Proteomes" id="UP000050909">
    <property type="component" value="Unassembled WGS sequence"/>
</dbReference>
<dbReference type="PANTHER" id="PTHR12561:SF3">
    <property type="entry name" value="LIPOYLTRANSFERASE 1, MITOCHONDRIAL"/>
    <property type="match status" value="1"/>
</dbReference>
<dbReference type="Pfam" id="PF21948">
    <property type="entry name" value="LplA-B_cat"/>
    <property type="match status" value="1"/>
</dbReference>
<dbReference type="InterPro" id="IPR004143">
    <property type="entry name" value="BPL_LPL_catalytic"/>
</dbReference>
<reference evidence="9 10" key="1">
    <citation type="journal article" date="2015" name="Genome Announc.">
        <title>Expanding the biotechnology potential of lactobacilli through comparative genomics of 213 strains and associated genera.</title>
        <authorList>
            <person name="Sun Z."/>
            <person name="Harris H.M."/>
            <person name="McCann A."/>
            <person name="Guo C."/>
            <person name="Argimon S."/>
            <person name="Zhang W."/>
            <person name="Yang X."/>
            <person name="Jeffery I.B."/>
            <person name="Cooney J.C."/>
            <person name="Kagawa T.F."/>
            <person name="Liu W."/>
            <person name="Song Y."/>
            <person name="Salvetti E."/>
            <person name="Wrobel A."/>
            <person name="Rasinkangas P."/>
            <person name="Parkhill J."/>
            <person name="Rea M.C."/>
            <person name="O'Sullivan O."/>
            <person name="Ritari J."/>
            <person name="Douillard F.P."/>
            <person name="Paul Ross R."/>
            <person name="Yang R."/>
            <person name="Briner A.E."/>
            <person name="Felis G.E."/>
            <person name="de Vos W.M."/>
            <person name="Barrangou R."/>
            <person name="Klaenhammer T.R."/>
            <person name="Caufield P.W."/>
            <person name="Cui Y."/>
            <person name="Zhang H."/>
            <person name="O'Toole P.W."/>
        </authorList>
    </citation>
    <scope>NUCLEOTIDE SEQUENCE [LARGE SCALE GENOMIC DNA]</scope>
    <source>
        <strain evidence="9 10">DSM 20534</strain>
    </source>
</reference>
<name>A0A0R1GVA7_9LACO</name>
<evidence type="ECO:0000313" key="9">
    <source>
        <dbReference type="EMBL" id="KRK38236.1"/>
    </source>
</evidence>
<dbReference type="PATRIC" id="fig|1423722.3.peg.1033"/>
<evidence type="ECO:0000259" key="8">
    <source>
        <dbReference type="PROSITE" id="PS51733"/>
    </source>
</evidence>
<dbReference type="EC" id="6.3.1.20" evidence="3"/>
<dbReference type="SUPFAM" id="SSF55681">
    <property type="entry name" value="Class II aaRS and biotin synthetases"/>
    <property type="match status" value="1"/>
</dbReference>
<dbReference type="GO" id="GO:0016979">
    <property type="term" value="F:lipoate-protein ligase activity"/>
    <property type="evidence" value="ECO:0007669"/>
    <property type="project" value="UniProtKB-EC"/>
</dbReference>
<evidence type="ECO:0000256" key="4">
    <source>
        <dbReference type="ARBA" id="ARBA00022598"/>
    </source>
</evidence>
<organism evidence="9 10">
    <name type="scientific">Amylolactobacillus amylotrophicus DSM 20534</name>
    <dbReference type="NCBI Taxonomy" id="1423722"/>
    <lineage>
        <taxon>Bacteria</taxon>
        <taxon>Bacillati</taxon>
        <taxon>Bacillota</taxon>
        <taxon>Bacilli</taxon>
        <taxon>Lactobacillales</taxon>
        <taxon>Lactobacillaceae</taxon>
        <taxon>Amylolactobacillus</taxon>
    </lineage>
</organism>
<dbReference type="Gene3D" id="3.30.390.50">
    <property type="entry name" value="CO dehydrogenase flavoprotein, C-terminal domain"/>
    <property type="match status" value="1"/>
</dbReference>
<comment type="caution">
    <text evidence="9">The sequence shown here is derived from an EMBL/GenBank/DDBJ whole genome shotgun (WGS) entry which is preliminary data.</text>
</comment>
<evidence type="ECO:0000313" key="10">
    <source>
        <dbReference type="Proteomes" id="UP000050909"/>
    </source>
</evidence>
<dbReference type="NCBIfam" id="TIGR00545">
    <property type="entry name" value="lipoyltrans"/>
    <property type="match status" value="1"/>
</dbReference>
<dbReference type="GO" id="GO:0005737">
    <property type="term" value="C:cytoplasm"/>
    <property type="evidence" value="ECO:0007669"/>
    <property type="project" value="TreeGrafter"/>
</dbReference>
<keyword evidence="5" id="KW-0547">Nucleotide-binding</keyword>
<dbReference type="InterPro" id="IPR019491">
    <property type="entry name" value="Lipoate_protein_ligase_C"/>
</dbReference>
<dbReference type="Pfam" id="PF10437">
    <property type="entry name" value="Lip_prot_lig_C"/>
    <property type="match status" value="1"/>
</dbReference>
<evidence type="ECO:0000256" key="2">
    <source>
        <dbReference type="ARBA" id="ARBA00005124"/>
    </source>
</evidence>
<dbReference type="AlphaFoldDB" id="A0A0R1GVA7"/>
<sequence length="360" mass="40289">MTNDGRASLIFFGERGRAMFFINTDRDNKPVNDATVNQSLDNYLINTLKLPGHGLIMYINRPSVIIGVNQNAYAEVDLKYLREKDIALVRRSSGGGAVYQDYGNIIFENIIVGDTTDFGDFSKIAQPILDALHDFGATGAVLQGRNDLVIDGKKFSGMTMVKVGDSYAAGGTLMFDLNMEDAERVLTPDQNKLQSKGVKSVNKRVTNIKPYLDERFQNMTAAEFKDELLKHMFHVDQLSQIETYNFADEDWRIIDDRLQGQYDTDEWNFGKNPGFKEYKSKHFDIGTVAFNFTVEDHKVTAFKIYGDFITGGNINIIEQNLVGTSFDQQSLTAAFDKSNLAANLGKITGAELADLMISEQ</sequence>
<dbReference type="CDD" id="cd16443">
    <property type="entry name" value="LplA"/>
    <property type="match status" value="1"/>
</dbReference>
<feature type="domain" description="BPL/LPL catalytic" evidence="8">
    <location>
        <begin position="49"/>
        <end position="240"/>
    </location>
</feature>